<dbReference type="AlphaFoldDB" id="A0AAD7XC02"/>
<dbReference type="InterPro" id="IPR036047">
    <property type="entry name" value="F-box-like_dom_sf"/>
</dbReference>
<sequence>MGLPNNPSNRQEQISPLQAAGKRTKRPKPASIMAQTTEGRCPRSYDHKSPCQWLLPTSLSSLNQDVLLHISTFLFVDDLSCLSRTSRRMYEILAREMLKRPVELWPQDIYSYLRFLRHMRREKRLPTRWDININIEDGSLHKSIRGEWLVKILGSAKGLTGLTLAGGFDTVLNAQEFRSVLSSLPRLQRLTIGAPWGDSLHDYLASLQGLLPKLRILELKYKPELLHLTQRERTSWEISLGPQLALLEALEIHTLCLAHDNVQLPQLRKLVAACLVIGARALSWGGFLSISLPNLEHLAVQQIITQIPPEEYTSPGGVVHFGQSFPPDDAWLSPISGLAQLDLHPLPLKYLRVGSLLDLLQFGVPCVRPLARIDIGTLQPGAHPRTVESAFIPMSPRCITFHVTPGEVQGVRESLEALLGRVDRMAYLTHMAFNTSILVLRKFNIETLAAELGRVLRESFVTHLFVRLFEASRREILDLQEEGEKPDVLVARAYDDTVKAQQVLVADIPSLRSVCFEVGHYGLRGWLRDGETNSQQSGQWTELDEPDIERMLKKEDLHCSHLEHTLDSCFGAPFSWAMDE</sequence>
<proteinExistence type="predicted"/>
<protein>
    <recommendedName>
        <fullName evidence="4">F-box domain-containing protein</fullName>
    </recommendedName>
</protein>
<gene>
    <name evidence="2" type="ORF">ONZ51_g7232</name>
</gene>
<accession>A0AAD7XC02</accession>
<keyword evidence="3" id="KW-1185">Reference proteome</keyword>
<dbReference type="Gene3D" id="3.80.10.10">
    <property type="entry name" value="Ribonuclease Inhibitor"/>
    <property type="match status" value="1"/>
</dbReference>
<evidence type="ECO:0000256" key="1">
    <source>
        <dbReference type="SAM" id="MobiDB-lite"/>
    </source>
</evidence>
<name>A0AAD7XC02_9APHY</name>
<dbReference type="CDD" id="cd09917">
    <property type="entry name" value="F-box_SF"/>
    <property type="match status" value="1"/>
</dbReference>
<organism evidence="2 3">
    <name type="scientific">Trametes cubensis</name>
    <dbReference type="NCBI Taxonomy" id="1111947"/>
    <lineage>
        <taxon>Eukaryota</taxon>
        <taxon>Fungi</taxon>
        <taxon>Dikarya</taxon>
        <taxon>Basidiomycota</taxon>
        <taxon>Agaricomycotina</taxon>
        <taxon>Agaricomycetes</taxon>
        <taxon>Polyporales</taxon>
        <taxon>Polyporaceae</taxon>
        <taxon>Trametes</taxon>
    </lineage>
</organism>
<dbReference type="SUPFAM" id="SSF81383">
    <property type="entry name" value="F-box domain"/>
    <property type="match status" value="1"/>
</dbReference>
<dbReference type="InterPro" id="IPR032675">
    <property type="entry name" value="LRR_dom_sf"/>
</dbReference>
<comment type="caution">
    <text evidence="2">The sequence shown here is derived from an EMBL/GenBank/DDBJ whole genome shotgun (WGS) entry which is preliminary data.</text>
</comment>
<feature type="region of interest" description="Disordered" evidence="1">
    <location>
        <begin position="1"/>
        <end position="43"/>
    </location>
</feature>
<evidence type="ECO:0000313" key="2">
    <source>
        <dbReference type="EMBL" id="KAJ8474408.1"/>
    </source>
</evidence>
<dbReference type="EMBL" id="JAPEVG010000189">
    <property type="protein sequence ID" value="KAJ8474408.1"/>
    <property type="molecule type" value="Genomic_DNA"/>
</dbReference>
<feature type="compositionally biased region" description="Polar residues" evidence="1">
    <location>
        <begin position="1"/>
        <end position="16"/>
    </location>
</feature>
<evidence type="ECO:0008006" key="4">
    <source>
        <dbReference type="Google" id="ProtNLM"/>
    </source>
</evidence>
<evidence type="ECO:0000313" key="3">
    <source>
        <dbReference type="Proteomes" id="UP001215151"/>
    </source>
</evidence>
<dbReference type="Proteomes" id="UP001215151">
    <property type="component" value="Unassembled WGS sequence"/>
</dbReference>
<reference evidence="2" key="1">
    <citation type="submission" date="2022-11" db="EMBL/GenBank/DDBJ databases">
        <title>Genome Sequence of Cubamyces cubensis.</title>
        <authorList>
            <person name="Buettner E."/>
        </authorList>
    </citation>
    <scope>NUCLEOTIDE SEQUENCE</scope>
    <source>
        <strain evidence="2">MPL-01</strain>
    </source>
</reference>